<evidence type="ECO:0000313" key="2">
    <source>
        <dbReference type="EMBL" id="QDU46463.1"/>
    </source>
</evidence>
<gene>
    <name evidence="2" type="ORF">Mal52_49840</name>
</gene>
<evidence type="ECO:0000313" key="3">
    <source>
        <dbReference type="Proteomes" id="UP000319383"/>
    </source>
</evidence>
<protein>
    <submittedName>
        <fullName evidence="2">Deoxyguanosinetriphosphate triphosphohydrolase-like protein</fullName>
    </submittedName>
</protein>
<dbReference type="InterPro" id="IPR006674">
    <property type="entry name" value="HD_domain"/>
</dbReference>
<keyword evidence="3" id="KW-1185">Reference proteome</keyword>
<dbReference type="PANTHER" id="PTHR11373:SF4">
    <property type="entry name" value="DEOXYNUCLEOSIDE TRIPHOSPHATE TRIPHOSPHOHYDROLASE SAMHD1"/>
    <property type="match status" value="1"/>
</dbReference>
<dbReference type="AlphaFoldDB" id="A0A517ZVE7"/>
<dbReference type="SMART" id="SM00471">
    <property type="entry name" value="HDc"/>
    <property type="match status" value="1"/>
</dbReference>
<evidence type="ECO:0000259" key="1">
    <source>
        <dbReference type="SMART" id="SM00471"/>
    </source>
</evidence>
<dbReference type="InterPro" id="IPR050135">
    <property type="entry name" value="dGTPase-like"/>
</dbReference>
<dbReference type="GO" id="GO:0006203">
    <property type="term" value="P:dGTP catabolic process"/>
    <property type="evidence" value="ECO:0007669"/>
    <property type="project" value="TreeGrafter"/>
</dbReference>
<sequence length="481" mass="55200">MIRPAQFNGVCTPVIRDFTSESLSHDPLHGYIPFIAKSGLPTGEVAEQEIIDHPWVQRLRQIHQLQTARWVFPSAEHTRFPHSLGAMHLASQTMERWYVSLLESCPETPSAGYVHSLVRMAALLHDVGHGPFGHFFDDHFLSQFSLTHEDLGVAVIEQEFAELLKKIRRSPFGALGDDEQLDPAHVAWLIRRPRPDHPQDTDRPLWLRHLRSLFSGIYTVDNMDFVLRDSYMSGYNTRAFDISRLIHYSFFTPAGLTIHPRGLPTLINFIEVRANLFRTIYFHRAVRGLDVALEEIFTESMQQLFPANPLDDLDRYRRFTEFSLMVDVERWGDAADVDLRRLGESWRLLFRRDVAWKVAAERIRYFHAGLSERMTIFSEPEVLLRRVREKMPPESRDANLKIDVARHYHRPSTRLPTGGQNYLFNPATGESRALADSQLFAEVPLSSAVCRIYANDRRHHAAVEAALNTVLGDAGDALTNM</sequence>
<dbReference type="EMBL" id="CP036276">
    <property type="protein sequence ID" value="QDU46463.1"/>
    <property type="molecule type" value="Genomic_DNA"/>
</dbReference>
<dbReference type="CDD" id="cd00077">
    <property type="entry name" value="HDc"/>
    <property type="match status" value="1"/>
</dbReference>
<dbReference type="GO" id="GO:0008832">
    <property type="term" value="F:dGTPase activity"/>
    <property type="evidence" value="ECO:0007669"/>
    <property type="project" value="TreeGrafter"/>
</dbReference>
<dbReference type="KEGG" id="sdyn:Mal52_49840"/>
<name>A0A517ZVE7_9PLAN</name>
<feature type="domain" description="HD/PDEase" evidence="1">
    <location>
        <begin position="75"/>
        <end position="235"/>
    </location>
</feature>
<reference evidence="2 3" key="1">
    <citation type="submission" date="2019-02" db="EMBL/GenBank/DDBJ databases">
        <title>Deep-cultivation of Planctomycetes and their phenomic and genomic characterization uncovers novel biology.</title>
        <authorList>
            <person name="Wiegand S."/>
            <person name="Jogler M."/>
            <person name="Boedeker C."/>
            <person name="Pinto D."/>
            <person name="Vollmers J."/>
            <person name="Rivas-Marin E."/>
            <person name="Kohn T."/>
            <person name="Peeters S.H."/>
            <person name="Heuer A."/>
            <person name="Rast P."/>
            <person name="Oberbeckmann S."/>
            <person name="Bunk B."/>
            <person name="Jeske O."/>
            <person name="Meyerdierks A."/>
            <person name="Storesund J.E."/>
            <person name="Kallscheuer N."/>
            <person name="Luecker S."/>
            <person name="Lage O.M."/>
            <person name="Pohl T."/>
            <person name="Merkel B.J."/>
            <person name="Hornburger P."/>
            <person name="Mueller R.-W."/>
            <person name="Bruemmer F."/>
            <person name="Labrenz M."/>
            <person name="Spormann A.M."/>
            <person name="Op den Camp H."/>
            <person name="Overmann J."/>
            <person name="Amann R."/>
            <person name="Jetten M.S.M."/>
            <person name="Mascher T."/>
            <person name="Medema M.H."/>
            <person name="Devos D.P."/>
            <person name="Kaster A.-K."/>
            <person name="Ovreas L."/>
            <person name="Rohde M."/>
            <person name="Galperin M.Y."/>
            <person name="Jogler C."/>
        </authorList>
    </citation>
    <scope>NUCLEOTIDE SEQUENCE [LARGE SCALE GENOMIC DNA]</scope>
    <source>
        <strain evidence="2 3">Mal52</strain>
    </source>
</reference>
<accession>A0A517ZVE7</accession>
<dbReference type="Gene3D" id="1.10.3210.10">
    <property type="entry name" value="Hypothetical protein af1432"/>
    <property type="match status" value="1"/>
</dbReference>
<dbReference type="Proteomes" id="UP000319383">
    <property type="component" value="Chromosome"/>
</dbReference>
<dbReference type="PANTHER" id="PTHR11373">
    <property type="entry name" value="DEOXYNUCLEOSIDE TRIPHOSPHATE TRIPHOSPHOHYDROLASE"/>
    <property type="match status" value="1"/>
</dbReference>
<keyword evidence="2" id="KW-0378">Hydrolase</keyword>
<organism evidence="2 3">
    <name type="scientific">Symmachiella dynata</name>
    <dbReference type="NCBI Taxonomy" id="2527995"/>
    <lineage>
        <taxon>Bacteria</taxon>
        <taxon>Pseudomonadati</taxon>
        <taxon>Planctomycetota</taxon>
        <taxon>Planctomycetia</taxon>
        <taxon>Planctomycetales</taxon>
        <taxon>Planctomycetaceae</taxon>
        <taxon>Symmachiella</taxon>
    </lineage>
</organism>
<dbReference type="SUPFAM" id="SSF109604">
    <property type="entry name" value="HD-domain/PDEase-like"/>
    <property type="match status" value="1"/>
</dbReference>
<proteinExistence type="predicted"/>
<dbReference type="Pfam" id="PF01966">
    <property type="entry name" value="HD"/>
    <property type="match status" value="1"/>
</dbReference>
<dbReference type="InterPro" id="IPR003607">
    <property type="entry name" value="HD/PDEase_dom"/>
</dbReference>